<feature type="compositionally biased region" description="Polar residues" evidence="1">
    <location>
        <begin position="319"/>
        <end position="333"/>
    </location>
</feature>
<evidence type="ECO:0000313" key="3">
    <source>
        <dbReference type="Proteomes" id="UP000272942"/>
    </source>
</evidence>
<feature type="region of interest" description="Disordered" evidence="1">
    <location>
        <begin position="198"/>
        <end position="231"/>
    </location>
</feature>
<name>A0A183AZR8_9TREM</name>
<protein>
    <submittedName>
        <fullName evidence="4">Ras-GEF domain-containing protein</fullName>
    </submittedName>
</protein>
<feature type="compositionally biased region" description="Low complexity" evidence="1">
    <location>
        <begin position="520"/>
        <end position="530"/>
    </location>
</feature>
<feature type="compositionally biased region" description="Basic and acidic residues" evidence="1">
    <location>
        <begin position="204"/>
        <end position="218"/>
    </location>
</feature>
<feature type="region of interest" description="Disordered" evidence="1">
    <location>
        <begin position="372"/>
        <end position="487"/>
    </location>
</feature>
<dbReference type="Gene3D" id="1.10.840.10">
    <property type="entry name" value="Ras guanine-nucleotide exchange factors catalytic domain"/>
    <property type="match status" value="1"/>
</dbReference>
<reference evidence="4" key="1">
    <citation type="submission" date="2016-06" db="UniProtKB">
        <authorList>
            <consortium name="WormBaseParasite"/>
        </authorList>
    </citation>
    <scope>IDENTIFICATION</scope>
</reference>
<reference evidence="2 3" key="2">
    <citation type="submission" date="2018-11" db="EMBL/GenBank/DDBJ databases">
        <authorList>
            <consortium name="Pathogen Informatics"/>
        </authorList>
    </citation>
    <scope>NUCLEOTIDE SEQUENCE [LARGE SCALE GENOMIC DNA]</scope>
    <source>
        <strain evidence="2 3">Egypt</strain>
    </source>
</reference>
<gene>
    <name evidence="2" type="ORF">ECPE_LOCUS12453</name>
</gene>
<dbReference type="Proteomes" id="UP000272942">
    <property type="component" value="Unassembled WGS sequence"/>
</dbReference>
<sequence>MLPYVTGIYLTDLTYMDVAAATASLHENGGSWGNHSKQARVNNLLRIIANFQQSTYPFTRDEKVAAYLESQRYIEELQRFIEDNNYKLSLKLEPPTGDAFSATSSDSIYPFPVKTNWFTSTVLKPVPVSTTSQEPGIQERRGALAPNQSSASLLDGAGSRQTPEMHSCHSSPAHSISHRHRMPLDGFLASQLVNKSPSLSHSVSIRDRSSTRDRHSHDQSSSVLSTRPSFRHRRMGSWTGKCWLSSQMDGTNLNVGNSSCSISSGSTNRSQLITDHPVPVQQPLSQLLDQTDLATAAAIPNILSPVPPITGLHRDEAGSPSSEAKSGRSSGRSNRPKALTAILPTQPRVRLDCKTSGSFAGGDSLRSLTQIMTSADRPTRSPQLTRVQSSCVRSRTPRVDFSSNIANRAKSPTNRQTRLRHSASQPRKLREPISDRRIRNSPPKGDAKEGQLHSLQDQVLGHSGRSTPIRTSDSTSSSAKEHSQGLSSSVIPNVLIASTRSLGSSPVVPVSAMCYSCTDRSPSPRLPSSSDTVPPASQIHSTIGMKPSRSPSSVFSAVTGHSSPSHLAQAALAAVQGTFADQLARLSDTDSRHLSVPEVLPQHSSLISPTKAVCLDVQFSNGLSVLREAFTCIGAFEDINQPVLMKKSPLEGRNAPDIEVIESKVTRS</sequence>
<organism evidence="4">
    <name type="scientific">Echinostoma caproni</name>
    <dbReference type="NCBI Taxonomy" id="27848"/>
    <lineage>
        <taxon>Eukaryota</taxon>
        <taxon>Metazoa</taxon>
        <taxon>Spiralia</taxon>
        <taxon>Lophotrochozoa</taxon>
        <taxon>Platyhelminthes</taxon>
        <taxon>Trematoda</taxon>
        <taxon>Digenea</taxon>
        <taxon>Plagiorchiida</taxon>
        <taxon>Echinostomata</taxon>
        <taxon>Echinostomatoidea</taxon>
        <taxon>Echinostomatidae</taxon>
        <taxon>Echinostoma</taxon>
    </lineage>
</organism>
<dbReference type="WBParaSite" id="ECPE_0001248901-mRNA-1">
    <property type="protein sequence ID" value="ECPE_0001248901-mRNA-1"/>
    <property type="gene ID" value="ECPE_0001248901"/>
</dbReference>
<feature type="compositionally biased region" description="Polar residues" evidence="1">
    <location>
        <begin position="159"/>
        <end position="174"/>
    </location>
</feature>
<proteinExistence type="predicted"/>
<dbReference type="InterPro" id="IPR036964">
    <property type="entry name" value="RASGEF_cat_dom_sf"/>
</dbReference>
<dbReference type="GO" id="GO:0005085">
    <property type="term" value="F:guanyl-nucleotide exchange factor activity"/>
    <property type="evidence" value="ECO:0007669"/>
    <property type="project" value="InterPro"/>
</dbReference>
<feature type="region of interest" description="Disordered" evidence="1">
    <location>
        <begin position="304"/>
        <end position="341"/>
    </location>
</feature>
<keyword evidence="3" id="KW-1185">Reference proteome</keyword>
<evidence type="ECO:0000313" key="4">
    <source>
        <dbReference type="WBParaSite" id="ECPE_0001248901-mRNA-1"/>
    </source>
</evidence>
<accession>A0A183AZR8</accession>
<dbReference type="OrthoDB" id="10254377at2759"/>
<feature type="region of interest" description="Disordered" evidence="1">
    <location>
        <begin position="128"/>
        <end position="177"/>
    </location>
</feature>
<dbReference type="InterPro" id="IPR023578">
    <property type="entry name" value="Ras_GEF_dom_sf"/>
</dbReference>
<dbReference type="SUPFAM" id="SSF48366">
    <property type="entry name" value="Ras GEF"/>
    <property type="match status" value="1"/>
</dbReference>
<dbReference type="AlphaFoldDB" id="A0A183AZR8"/>
<evidence type="ECO:0000256" key="1">
    <source>
        <dbReference type="SAM" id="MobiDB-lite"/>
    </source>
</evidence>
<feature type="region of interest" description="Disordered" evidence="1">
    <location>
        <begin position="517"/>
        <end position="553"/>
    </location>
</feature>
<dbReference type="GO" id="GO:0007264">
    <property type="term" value="P:small GTPase-mediated signal transduction"/>
    <property type="evidence" value="ECO:0007669"/>
    <property type="project" value="InterPro"/>
</dbReference>
<dbReference type="EMBL" id="UZAN01052901">
    <property type="protein sequence ID" value="VDP89725.1"/>
    <property type="molecule type" value="Genomic_DNA"/>
</dbReference>
<feature type="compositionally biased region" description="Polar residues" evidence="1">
    <location>
        <begin position="464"/>
        <end position="487"/>
    </location>
</feature>
<feature type="compositionally biased region" description="Basic and acidic residues" evidence="1">
    <location>
        <begin position="428"/>
        <end position="438"/>
    </location>
</feature>
<evidence type="ECO:0000313" key="2">
    <source>
        <dbReference type="EMBL" id="VDP89725.1"/>
    </source>
</evidence>
<feature type="compositionally biased region" description="Polar residues" evidence="1">
    <location>
        <begin position="380"/>
        <end position="393"/>
    </location>
</feature>
<feature type="compositionally biased region" description="Polar residues" evidence="1">
    <location>
        <begin position="401"/>
        <end position="416"/>
    </location>
</feature>